<dbReference type="Proteomes" id="UP001163321">
    <property type="component" value="Chromosome 6"/>
</dbReference>
<comment type="caution">
    <text evidence="1">The sequence shown here is derived from an EMBL/GenBank/DDBJ whole genome shotgun (WGS) entry which is preliminary data.</text>
</comment>
<evidence type="ECO:0000313" key="1">
    <source>
        <dbReference type="EMBL" id="KAI9909875.1"/>
    </source>
</evidence>
<reference evidence="1 2" key="1">
    <citation type="journal article" date="2022" name="bioRxiv">
        <title>The genome of the oomycete Peronosclerospora sorghi, a cosmopolitan pathogen of maize and sorghum, is inflated with dispersed pseudogenes.</title>
        <authorList>
            <person name="Fletcher K."/>
            <person name="Martin F."/>
            <person name="Isakeit T."/>
            <person name="Cavanaugh K."/>
            <person name="Magill C."/>
            <person name="Michelmore R."/>
        </authorList>
    </citation>
    <scope>NUCLEOTIDE SEQUENCE [LARGE SCALE GENOMIC DNA]</scope>
    <source>
        <strain evidence="1">P6</strain>
    </source>
</reference>
<evidence type="ECO:0000313" key="2">
    <source>
        <dbReference type="Proteomes" id="UP001163321"/>
    </source>
</evidence>
<protein>
    <submittedName>
        <fullName evidence="1">Uncharacterized protein</fullName>
    </submittedName>
</protein>
<gene>
    <name evidence="1" type="ORF">PsorP6_010914</name>
</gene>
<dbReference type="EMBL" id="CM047585">
    <property type="protein sequence ID" value="KAI9909875.1"/>
    <property type="molecule type" value="Genomic_DNA"/>
</dbReference>
<organism evidence="1 2">
    <name type="scientific">Peronosclerospora sorghi</name>
    <dbReference type="NCBI Taxonomy" id="230839"/>
    <lineage>
        <taxon>Eukaryota</taxon>
        <taxon>Sar</taxon>
        <taxon>Stramenopiles</taxon>
        <taxon>Oomycota</taxon>
        <taxon>Peronosporomycetes</taxon>
        <taxon>Peronosporales</taxon>
        <taxon>Peronosporaceae</taxon>
        <taxon>Peronosclerospora</taxon>
    </lineage>
</organism>
<accession>A0ACC0VV95</accession>
<sequence length="99" mass="11917">MKLYATFNVDKLKPYVVNPDQFEGFQLPETSRVFFDDKGEAIYVIEALRDKRVRRDRAEHLVKWHGYDDEENTWEPETQIRHVEHLKELIQELNAKSQQ</sequence>
<keyword evidence="2" id="KW-1185">Reference proteome</keyword>
<proteinExistence type="predicted"/>
<name>A0ACC0VV95_9STRA</name>